<dbReference type="PaxDb" id="3847-GLYMA09G39180.1"/>
<dbReference type="Gramene" id="KRH40391">
    <property type="protein sequence ID" value="KRH40391"/>
    <property type="gene ID" value="GLYMA_09G255900"/>
</dbReference>
<accession>K7LG23</accession>
<gene>
    <name evidence="2" type="ORF">GLYMA_09G255900</name>
</gene>
<dbReference type="InParanoid" id="K7LG23"/>
<organism evidence="3">
    <name type="scientific">Glycine max</name>
    <name type="common">Soybean</name>
    <name type="synonym">Glycine hispida</name>
    <dbReference type="NCBI Taxonomy" id="3847"/>
    <lineage>
        <taxon>Eukaryota</taxon>
        <taxon>Viridiplantae</taxon>
        <taxon>Streptophyta</taxon>
        <taxon>Embryophyta</taxon>
        <taxon>Tracheophyta</taxon>
        <taxon>Spermatophyta</taxon>
        <taxon>Magnoliopsida</taxon>
        <taxon>eudicotyledons</taxon>
        <taxon>Gunneridae</taxon>
        <taxon>Pentapetalae</taxon>
        <taxon>rosids</taxon>
        <taxon>fabids</taxon>
        <taxon>Fabales</taxon>
        <taxon>Fabaceae</taxon>
        <taxon>Papilionoideae</taxon>
        <taxon>50 kb inversion clade</taxon>
        <taxon>NPAAA clade</taxon>
        <taxon>indigoferoid/millettioid clade</taxon>
        <taxon>Phaseoleae</taxon>
        <taxon>Glycine</taxon>
        <taxon>Glycine subgen. Soja</taxon>
    </lineage>
</organism>
<sequence>MYVTYLAQVSNLLQSINCEKIKIPYDFYTHCSHLFASASATLFTRFCFLFLYGTLQVYYLHSLGSSIPCS</sequence>
<evidence type="ECO:0000313" key="4">
    <source>
        <dbReference type="Proteomes" id="UP000008827"/>
    </source>
</evidence>
<keyword evidence="1" id="KW-1133">Transmembrane helix</keyword>
<evidence type="ECO:0000313" key="3">
    <source>
        <dbReference type="EnsemblPlants" id="KRH40391"/>
    </source>
</evidence>
<dbReference type="HOGENOM" id="CLU_2762920_0_0_1"/>
<dbReference type="EMBL" id="CM000842">
    <property type="protein sequence ID" value="KRH40391.1"/>
    <property type="molecule type" value="Genomic_DNA"/>
</dbReference>
<keyword evidence="1" id="KW-0472">Membrane</keyword>
<reference evidence="2 3" key="1">
    <citation type="journal article" date="2010" name="Nature">
        <title>Genome sequence of the palaeopolyploid soybean.</title>
        <authorList>
            <person name="Schmutz J."/>
            <person name="Cannon S.B."/>
            <person name="Schlueter J."/>
            <person name="Ma J."/>
            <person name="Mitros T."/>
            <person name="Nelson W."/>
            <person name="Hyten D.L."/>
            <person name="Song Q."/>
            <person name="Thelen J.J."/>
            <person name="Cheng J."/>
            <person name="Xu D."/>
            <person name="Hellsten U."/>
            <person name="May G.D."/>
            <person name="Yu Y."/>
            <person name="Sakurai T."/>
            <person name="Umezawa T."/>
            <person name="Bhattacharyya M.K."/>
            <person name="Sandhu D."/>
            <person name="Valliyodan B."/>
            <person name="Lindquist E."/>
            <person name="Peto M."/>
            <person name="Grant D."/>
            <person name="Shu S."/>
            <person name="Goodstein D."/>
            <person name="Barry K."/>
            <person name="Futrell-Griggs M."/>
            <person name="Abernathy B."/>
            <person name="Du J."/>
            <person name="Tian Z."/>
            <person name="Zhu L."/>
            <person name="Gill N."/>
            <person name="Joshi T."/>
            <person name="Libault M."/>
            <person name="Sethuraman A."/>
            <person name="Zhang X.-C."/>
            <person name="Shinozaki K."/>
            <person name="Nguyen H.T."/>
            <person name="Wing R.A."/>
            <person name="Cregan P."/>
            <person name="Specht J."/>
            <person name="Grimwood J."/>
            <person name="Rokhsar D."/>
            <person name="Stacey G."/>
            <person name="Shoemaker R.C."/>
            <person name="Jackson S.A."/>
        </authorList>
    </citation>
    <scope>NUCLEOTIDE SEQUENCE [LARGE SCALE GENOMIC DNA]</scope>
    <source>
        <strain evidence="3">cv. Williams 82</strain>
        <tissue evidence="2">Callus</tissue>
    </source>
</reference>
<dbReference type="Proteomes" id="UP000008827">
    <property type="component" value="Chromosome 9"/>
</dbReference>
<name>K7LG23_SOYBN</name>
<feature type="transmembrane region" description="Helical" evidence="1">
    <location>
        <begin position="34"/>
        <end position="55"/>
    </location>
</feature>
<evidence type="ECO:0000313" key="2">
    <source>
        <dbReference type="EMBL" id="KRH40391.1"/>
    </source>
</evidence>
<dbReference type="EnsemblPlants" id="KRH40391">
    <property type="protein sequence ID" value="KRH40391"/>
    <property type="gene ID" value="GLYMA_09G255900"/>
</dbReference>
<keyword evidence="1" id="KW-0812">Transmembrane</keyword>
<keyword evidence="4" id="KW-1185">Reference proteome</keyword>
<protein>
    <submittedName>
        <fullName evidence="2 3">Uncharacterized protein</fullName>
    </submittedName>
</protein>
<reference evidence="3" key="2">
    <citation type="submission" date="2018-02" db="UniProtKB">
        <authorList>
            <consortium name="EnsemblPlants"/>
        </authorList>
    </citation>
    <scope>IDENTIFICATION</scope>
    <source>
        <strain evidence="3">Williams 82</strain>
    </source>
</reference>
<evidence type="ECO:0000256" key="1">
    <source>
        <dbReference type="SAM" id="Phobius"/>
    </source>
</evidence>
<reference evidence="2" key="3">
    <citation type="submission" date="2018-07" db="EMBL/GenBank/DDBJ databases">
        <title>WGS assembly of Glycine max.</title>
        <authorList>
            <person name="Schmutz J."/>
            <person name="Cannon S."/>
            <person name="Schlueter J."/>
            <person name="Ma J."/>
            <person name="Mitros T."/>
            <person name="Nelson W."/>
            <person name="Hyten D."/>
            <person name="Song Q."/>
            <person name="Thelen J."/>
            <person name="Cheng J."/>
            <person name="Xu D."/>
            <person name="Hellsten U."/>
            <person name="May G."/>
            <person name="Yu Y."/>
            <person name="Sakurai T."/>
            <person name="Umezawa T."/>
            <person name="Bhattacharyya M."/>
            <person name="Sandhu D."/>
            <person name="Valliyodan B."/>
            <person name="Lindquist E."/>
            <person name="Peto M."/>
            <person name="Grant D."/>
            <person name="Shu S."/>
            <person name="Goodstein D."/>
            <person name="Barry K."/>
            <person name="Futrell-Griggs M."/>
            <person name="Abernathy B."/>
            <person name="Du J."/>
            <person name="Tian Z."/>
            <person name="Zhu L."/>
            <person name="Gill N."/>
            <person name="Joshi T."/>
            <person name="Libault M."/>
            <person name="Sethuraman A."/>
            <person name="Zhang X."/>
            <person name="Shinozaki K."/>
            <person name="Nguyen H."/>
            <person name="Wing R."/>
            <person name="Cregan P."/>
            <person name="Specht J."/>
            <person name="Grimwood J."/>
            <person name="Rokhsar D."/>
            <person name="Stacey G."/>
            <person name="Shoemaker R."/>
            <person name="Jackson S."/>
        </authorList>
    </citation>
    <scope>NUCLEOTIDE SEQUENCE</scope>
    <source>
        <tissue evidence="2">Callus</tissue>
    </source>
</reference>
<dbReference type="AlphaFoldDB" id="K7LG23"/>
<proteinExistence type="predicted"/>